<dbReference type="GO" id="GO:0044550">
    <property type="term" value="P:secondary metabolite biosynthetic process"/>
    <property type="evidence" value="ECO:0007669"/>
    <property type="project" value="UniProtKB-ARBA"/>
</dbReference>
<dbReference type="PRINTS" id="PR00420">
    <property type="entry name" value="RNGMNOXGNASE"/>
</dbReference>
<dbReference type="InterPro" id="IPR051104">
    <property type="entry name" value="FAD_monoxygenase"/>
</dbReference>
<evidence type="ECO:0000313" key="6">
    <source>
        <dbReference type="Proteomes" id="UP000001745"/>
    </source>
</evidence>
<dbReference type="EMBL" id="EQ962653">
    <property type="protein sequence ID" value="EED22034.1"/>
    <property type="molecule type" value="Genomic_DNA"/>
</dbReference>
<organism evidence="5 6">
    <name type="scientific">Talaromyces stipitatus (strain ATCC 10500 / CBS 375.48 / QM 6759 / NRRL 1006)</name>
    <name type="common">Penicillium stipitatum</name>
    <dbReference type="NCBI Taxonomy" id="441959"/>
    <lineage>
        <taxon>Eukaryota</taxon>
        <taxon>Fungi</taxon>
        <taxon>Dikarya</taxon>
        <taxon>Ascomycota</taxon>
        <taxon>Pezizomycotina</taxon>
        <taxon>Eurotiomycetes</taxon>
        <taxon>Eurotiomycetidae</taxon>
        <taxon>Eurotiales</taxon>
        <taxon>Trichocomaceae</taxon>
        <taxon>Talaromyces</taxon>
        <taxon>Talaromyces sect. Talaromyces</taxon>
    </lineage>
</organism>
<evidence type="ECO:0000259" key="4">
    <source>
        <dbReference type="Pfam" id="PF01494"/>
    </source>
</evidence>
<dbReference type="eggNOG" id="KOG2614">
    <property type="taxonomic scope" value="Eukaryota"/>
</dbReference>
<dbReference type="OMA" id="LDRPTSW"/>
<dbReference type="InParanoid" id="B8M358"/>
<name>B8M358_TALSN</name>
<accession>B8M358</accession>
<keyword evidence="3" id="KW-0560">Oxidoreductase</keyword>
<keyword evidence="1" id="KW-0285">Flavoprotein</keyword>
<evidence type="ECO:0000256" key="3">
    <source>
        <dbReference type="ARBA" id="ARBA00023002"/>
    </source>
</evidence>
<dbReference type="VEuPathDB" id="FungiDB:TSTA_092800"/>
<dbReference type="Gene3D" id="3.50.50.60">
    <property type="entry name" value="FAD/NAD(P)-binding domain"/>
    <property type="match status" value="1"/>
</dbReference>
<dbReference type="GO" id="GO:0016491">
    <property type="term" value="F:oxidoreductase activity"/>
    <property type="evidence" value="ECO:0007669"/>
    <property type="project" value="UniProtKB-KW"/>
</dbReference>
<dbReference type="GeneID" id="8099458"/>
<dbReference type="SUPFAM" id="SSF54373">
    <property type="entry name" value="FAD-linked reductases, C-terminal domain"/>
    <property type="match status" value="1"/>
</dbReference>
<dbReference type="SUPFAM" id="SSF51905">
    <property type="entry name" value="FAD/NAD(P)-binding domain"/>
    <property type="match status" value="1"/>
</dbReference>
<gene>
    <name evidence="5" type="ORF">TSTA_092800</name>
</gene>
<protein>
    <submittedName>
        <fullName evidence="5">Salicylate hydroxylase, putative</fullName>
    </submittedName>
</protein>
<dbReference type="InterPro" id="IPR002938">
    <property type="entry name" value="FAD-bd"/>
</dbReference>
<dbReference type="RefSeq" id="XP_002478997.1">
    <property type="nucleotide sequence ID" value="XM_002478952.1"/>
</dbReference>
<evidence type="ECO:0000256" key="1">
    <source>
        <dbReference type="ARBA" id="ARBA00022630"/>
    </source>
</evidence>
<feature type="domain" description="FAD-binding" evidence="4">
    <location>
        <begin position="11"/>
        <end position="381"/>
    </location>
</feature>
<dbReference type="STRING" id="441959.B8M358"/>
<evidence type="ECO:0000313" key="5">
    <source>
        <dbReference type="EMBL" id="EED22034.1"/>
    </source>
</evidence>
<reference evidence="6" key="1">
    <citation type="journal article" date="2015" name="Genome Announc.">
        <title>Genome sequence of the AIDS-associated pathogen Penicillium marneffei (ATCC18224) and its near taxonomic relative Talaromyces stipitatus (ATCC10500).</title>
        <authorList>
            <person name="Nierman W.C."/>
            <person name="Fedorova-Abrams N.D."/>
            <person name="Andrianopoulos A."/>
        </authorList>
    </citation>
    <scope>NUCLEOTIDE SEQUENCE [LARGE SCALE GENOMIC DNA]</scope>
    <source>
        <strain evidence="6">ATCC 10500 / CBS 375.48 / QM 6759 / NRRL 1006</strain>
    </source>
</reference>
<proteinExistence type="predicted"/>
<dbReference type="Pfam" id="PF01494">
    <property type="entry name" value="FAD_binding_3"/>
    <property type="match status" value="1"/>
</dbReference>
<dbReference type="PhylomeDB" id="B8M358"/>
<dbReference type="PANTHER" id="PTHR46720">
    <property type="entry name" value="HYDROXYLASE, PUTATIVE (AFU_ORTHOLOGUE AFUA_3G01460)-RELATED"/>
    <property type="match status" value="1"/>
</dbReference>
<dbReference type="GO" id="GO:0071949">
    <property type="term" value="F:FAD binding"/>
    <property type="evidence" value="ECO:0007669"/>
    <property type="project" value="InterPro"/>
</dbReference>
<dbReference type="AlphaFoldDB" id="B8M358"/>
<dbReference type="Proteomes" id="UP000001745">
    <property type="component" value="Unassembled WGS sequence"/>
</dbReference>
<keyword evidence="2" id="KW-0274">FAD</keyword>
<dbReference type="HOGENOM" id="CLU_009665_6_3_1"/>
<dbReference type="PANTHER" id="PTHR46720:SF3">
    <property type="entry name" value="FAD-BINDING DOMAIN-CONTAINING PROTEIN-RELATED"/>
    <property type="match status" value="1"/>
</dbReference>
<sequence length="441" mass="48627">MVSNEMSKNFEIAIIGAGISGTTLAIALHHRGLNVTVYEAAHAFGEIGAGVSFSPNAVQAMKICHDGVYEAFEEVCTRNKWSSKQKVWFNYVDGYNKTKSDGSELKADEQPDIAFTIHNSLGQTAVHRARFLDEMVHLLPKGIAHFGKRLCGITEPANDEGKLVMHFTDGTSAETDAVIGCDGIKSAVRRCLFGEDSPSAWPSYTHKYAYRGLISTRDAVAAIGSEVAENSFMHMGPNGHILTFPVDKGETLNLVAFRTTSANWEDPSRLTKPAHQDDLLRDFEGWAPYIQKLLKLTKPDLDIWAIFDLGNNPVPTFCKGRVCIIGDAAHATSPHHGSGAGFCIESSAILASLLASDKVQTVSDIRAVFETFDAVRRERCQWLVQSSRFIGDCYEWRADGVGKDFEIIEREINVRYGIIANVDVEKMCREAVEDFNKRVSA</sequence>
<dbReference type="OrthoDB" id="417877at2759"/>
<evidence type="ECO:0000256" key="2">
    <source>
        <dbReference type="ARBA" id="ARBA00022827"/>
    </source>
</evidence>
<dbReference type="FunFam" id="3.50.50.60:FF:000153">
    <property type="entry name" value="Salicylate hydroxylase, putative"/>
    <property type="match status" value="1"/>
</dbReference>
<keyword evidence="6" id="KW-1185">Reference proteome</keyword>
<dbReference type="InterPro" id="IPR036188">
    <property type="entry name" value="FAD/NAD-bd_sf"/>
</dbReference>